<dbReference type="EMBL" id="JANHOG010001861">
    <property type="protein sequence ID" value="KAJ3530635.1"/>
    <property type="molecule type" value="Genomic_DNA"/>
</dbReference>
<proteinExistence type="predicted"/>
<gene>
    <name evidence="1" type="ORF">NM688_g7682</name>
</gene>
<evidence type="ECO:0000313" key="1">
    <source>
        <dbReference type="EMBL" id="KAJ3530635.1"/>
    </source>
</evidence>
<evidence type="ECO:0000313" key="2">
    <source>
        <dbReference type="Proteomes" id="UP001148662"/>
    </source>
</evidence>
<comment type="caution">
    <text evidence="1">The sequence shown here is derived from an EMBL/GenBank/DDBJ whole genome shotgun (WGS) entry which is preliminary data.</text>
</comment>
<sequence>MLVGSTLYSGILGMDIKPGEQLLPIFPLSPGTSLGLAYLGVVLSSILYGISCSQAFTYFRSRRAESDRWHLKLLVVFVGILDSAHQALVIYAIYYYVILEFANPLALVVDMWAVPTSILINLFVGLSVQCFRTTGIWSLSNNIWVTGFCGLWKIAALGTGVGALAACMEFASLIAFVLAPSTLYNLFFNILIGKMYMNSLLAILNSREFVNSTTHMKTNQLSAFVRNELMHVKINEPASLVRSEVPLETGNRSRRRQQSVTFIVSRPSDSGLFSLP</sequence>
<reference evidence="1" key="1">
    <citation type="submission" date="2022-07" db="EMBL/GenBank/DDBJ databases">
        <title>Genome Sequence of Phlebia brevispora.</title>
        <authorList>
            <person name="Buettner E."/>
        </authorList>
    </citation>
    <scope>NUCLEOTIDE SEQUENCE</scope>
    <source>
        <strain evidence="1">MPL23</strain>
    </source>
</reference>
<dbReference type="Proteomes" id="UP001148662">
    <property type="component" value="Unassembled WGS sequence"/>
</dbReference>
<name>A0ACC1S2A8_9APHY</name>
<protein>
    <submittedName>
        <fullName evidence="1">Uncharacterized protein</fullName>
    </submittedName>
</protein>
<organism evidence="1 2">
    <name type="scientific">Phlebia brevispora</name>
    <dbReference type="NCBI Taxonomy" id="194682"/>
    <lineage>
        <taxon>Eukaryota</taxon>
        <taxon>Fungi</taxon>
        <taxon>Dikarya</taxon>
        <taxon>Basidiomycota</taxon>
        <taxon>Agaricomycotina</taxon>
        <taxon>Agaricomycetes</taxon>
        <taxon>Polyporales</taxon>
        <taxon>Meruliaceae</taxon>
        <taxon>Phlebia</taxon>
    </lineage>
</organism>
<accession>A0ACC1S2A8</accession>
<keyword evidence="2" id="KW-1185">Reference proteome</keyword>